<dbReference type="EMBL" id="CAUYUJ010015549">
    <property type="protein sequence ID" value="CAK0855382.1"/>
    <property type="molecule type" value="Genomic_DNA"/>
</dbReference>
<accession>A0ABN9UA78</accession>
<keyword evidence="2" id="KW-0963">Cytoplasm</keyword>
<feature type="compositionally biased region" description="Low complexity" evidence="4">
    <location>
        <begin position="328"/>
        <end position="341"/>
    </location>
</feature>
<feature type="compositionally biased region" description="Basic residues" evidence="4">
    <location>
        <begin position="220"/>
        <end position="230"/>
    </location>
</feature>
<evidence type="ECO:0000256" key="3">
    <source>
        <dbReference type="ARBA" id="ARBA00023212"/>
    </source>
</evidence>
<dbReference type="InterPro" id="IPR052410">
    <property type="entry name" value="DRC5"/>
</dbReference>
<dbReference type="InterPro" id="IPR001611">
    <property type="entry name" value="Leu-rich_rpt"/>
</dbReference>
<feature type="compositionally biased region" description="Basic and acidic residues" evidence="4">
    <location>
        <begin position="282"/>
        <end position="296"/>
    </location>
</feature>
<feature type="compositionally biased region" description="Low complexity" evidence="4">
    <location>
        <begin position="412"/>
        <end position="437"/>
    </location>
</feature>
<dbReference type="SUPFAM" id="SSF52047">
    <property type="entry name" value="RNI-like"/>
    <property type="match status" value="1"/>
</dbReference>
<organism evidence="5 6">
    <name type="scientific">Prorocentrum cordatum</name>
    <dbReference type="NCBI Taxonomy" id="2364126"/>
    <lineage>
        <taxon>Eukaryota</taxon>
        <taxon>Sar</taxon>
        <taxon>Alveolata</taxon>
        <taxon>Dinophyceae</taxon>
        <taxon>Prorocentrales</taxon>
        <taxon>Prorocentraceae</taxon>
        <taxon>Prorocentrum</taxon>
    </lineage>
</organism>
<evidence type="ECO:0000256" key="2">
    <source>
        <dbReference type="ARBA" id="ARBA00022490"/>
    </source>
</evidence>
<keyword evidence="3" id="KW-0206">Cytoskeleton</keyword>
<keyword evidence="6" id="KW-1185">Reference proteome</keyword>
<dbReference type="InterPro" id="IPR032675">
    <property type="entry name" value="LRR_dom_sf"/>
</dbReference>
<gene>
    <name evidence="5" type="ORF">PCOR1329_LOCUS46156</name>
</gene>
<feature type="compositionally biased region" description="Basic and acidic residues" evidence="4">
    <location>
        <begin position="209"/>
        <end position="219"/>
    </location>
</feature>
<protein>
    <submittedName>
        <fullName evidence="5">Uncharacterized protein</fullName>
    </submittedName>
</protein>
<evidence type="ECO:0000313" key="5">
    <source>
        <dbReference type="EMBL" id="CAK0855382.1"/>
    </source>
</evidence>
<dbReference type="Proteomes" id="UP001189429">
    <property type="component" value="Unassembled WGS sequence"/>
</dbReference>
<name>A0ABN9UA78_9DINO</name>
<feature type="region of interest" description="Disordered" evidence="4">
    <location>
        <begin position="172"/>
        <end position="464"/>
    </location>
</feature>
<feature type="compositionally biased region" description="Basic and acidic residues" evidence="4">
    <location>
        <begin position="315"/>
        <end position="327"/>
    </location>
</feature>
<dbReference type="Pfam" id="PF13516">
    <property type="entry name" value="LRR_6"/>
    <property type="match status" value="2"/>
</dbReference>
<feature type="compositionally biased region" description="Gly residues" evidence="4">
    <location>
        <begin position="199"/>
        <end position="208"/>
    </location>
</feature>
<feature type="compositionally biased region" description="Low complexity" evidence="4">
    <location>
        <begin position="385"/>
        <end position="401"/>
    </location>
</feature>
<dbReference type="Gene3D" id="3.80.10.10">
    <property type="entry name" value="Ribonuclease Inhibitor"/>
    <property type="match status" value="1"/>
</dbReference>
<feature type="compositionally biased region" description="Basic and acidic residues" evidence="4">
    <location>
        <begin position="244"/>
        <end position="254"/>
    </location>
</feature>
<feature type="compositionally biased region" description="Low complexity" evidence="4">
    <location>
        <begin position="361"/>
        <end position="376"/>
    </location>
</feature>
<comment type="subcellular location">
    <subcellularLocation>
        <location evidence="1">Cytoplasm</location>
        <location evidence="1">Cytoskeleton</location>
    </subcellularLocation>
</comment>
<dbReference type="PANTHER" id="PTHR24107">
    <property type="entry name" value="YNEIN REGULATORY COMPLEX SUBUNIT 5"/>
    <property type="match status" value="1"/>
</dbReference>
<evidence type="ECO:0000256" key="1">
    <source>
        <dbReference type="ARBA" id="ARBA00004245"/>
    </source>
</evidence>
<evidence type="ECO:0000313" key="6">
    <source>
        <dbReference type="Proteomes" id="UP001189429"/>
    </source>
</evidence>
<proteinExistence type="predicted"/>
<evidence type="ECO:0000256" key="4">
    <source>
        <dbReference type="SAM" id="MobiDB-lite"/>
    </source>
</evidence>
<feature type="compositionally biased region" description="Gly residues" evidence="4">
    <location>
        <begin position="270"/>
        <end position="280"/>
    </location>
</feature>
<reference evidence="5" key="1">
    <citation type="submission" date="2023-10" db="EMBL/GenBank/DDBJ databases">
        <authorList>
            <person name="Chen Y."/>
            <person name="Shah S."/>
            <person name="Dougan E. K."/>
            <person name="Thang M."/>
            <person name="Chan C."/>
        </authorList>
    </citation>
    <scope>NUCLEOTIDE SEQUENCE [LARGE SCALE GENOMIC DNA]</scope>
</reference>
<comment type="caution">
    <text evidence="5">The sequence shown here is derived from an EMBL/GenBank/DDBJ whole genome shotgun (WGS) entry which is preliminary data.</text>
</comment>
<dbReference type="PANTHER" id="PTHR24107:SF2">
    <property type="entry name" value="NLR FAMILY CARD DOMAIN CONTAINING 3"/>
    <property type="match status" value="1"/>
</dbReference>
<sequence length="464" mass="49482">MGDSRRLNYSRRLQKDTDLKDLSQKDVSACEDLDFSKNRLCGDRLQKVLDVCGKCEKLRVLKLFMNDIDDDGAEALAALVRRTPTIEEMHLSHNRFTSRGVEAIVEAADGARPSKANPLWLRLEQNDVSDPDKVMQKLQSRFSVCARKDRDRCTVRMCVKHCRVHLPHFRFQRGGVQGDSDGVGEPVGRRRKRPRSEAGGWGGSGRGGGDGRHGGDGGRGRSRGASRPRGRAGGGRESAWGRARSPDSDPDRACGRAQAAAERISRRAGGVYGRAMGGLLGDRAREEPRAVLRGDDGASEDAGRAPVLRKRRRVELKGADQVREAEAARAAAAGAARGGASDPEDWEAAASADEGAREASRAAAARAAAASEAASESPPPRGEASRAAAARATAARVAASESPPPPQREASRAAAARATAARVAASERAAAGSPPARGEQRRRGSISVPSKLTLIMDSFVRKTR</sequence>